<proteinExistence type="predicted"/>
<evidence type="ECO:0000313" key="2">
    <source>
        <dbReference type="Proteomes" id="UP000298652"/>
    </source>
</evidence>
<dbReference type="AlphaFoldDB" id="A0A4U6V162"/>
<dbReference type="Proteomes" id="UP000298652">
    <property type="component" value="Chromosome 4"/>
</dbReference>
<evidence type="ECO:0000313" key="1">
    <source>
        <dbReference type="EMBL" id="TKW22678.1"/>
    </source>
</evidence>
<name>A0A4U6V162_SETVI</name>
<dbReference type="PANTHER" id="PTHR33075">
    <property type="entry name" value="OS02G0499800 PROTEIN"/>
    <property type="match status" value="1"/>
</dbReference>
<gene>
    <name evidence="1" type="ORF">SEVIR_4G244000v2</name>
</gene>
<keyword evidence="2" id="KW-1185">Reference proteome</keyword>
<dbReference type="EMBL" id="CM016555">
    <property type="protein sequence ID" value="TKW22678.1"/>
    <property type="molecule type" value="Genomic_DNA"/>
</dbReference>
<protein>
    <recommendedName>
        <fullName evidence="3">DUF4283 domain-containing protein</fullName>
    </recommendedName>
</protein>
<sequence>MAAAMRTASSTPMGCVLQRHSLAPSKMHMLDSIIQLRERFWDQIFQFSLKYQLYFAKHDEGRNARFHDLDGGDWIMLMAFPEDARNNSAIVKAVSGFGLLHYWHDTNNIERVVARILLHDDAKIPQDVTVDVGLPPHIRTWTFPVFILKKKGATMLADEDLVLPKGLLHPLPNVALRWIGSINELVGSVA</sequence>
<evidence type="ECO:0008006" key="3">
    <source>
        <dbReference type="Google" id="ProtNLM"/>
    </source>
</evidence>
<reference evidence="1" key="1">
    <citation type="submission" date="2019-03" db="EMBL/GenBank/DDBJ databases">
        <title>WGS assembly of Setaria viridis.</title>
        <authorList>
            <person name="Huang P."/>
            <person name="Jenkins J."/>
            <person name="Grimwood J."/>
            <person name="Barry K."/>
            <person name="Healey A."/>
            <person name="Mamidi S."/>
            <person name="Sreedasyam A."/>
            <person name="Shu S."/>
            <person name="Feldman M."/>
            <person name="Wu J."/>
            <person name="Yu Y."/>
            <person name="Chen C."/>
            <person name="Johnson J."/>
            <person name="Rokhsar D."/>
            <person name="Baxter I."/>
            <person name="Schmutz J."/>
            <person name="Brutnell T."/>
            <person name="Kellogg E."/>
        </authorList>
    </citation>
    <scope>NUCLEOTIDE SEQUENCE [LARGE SCALE GENOMIC DNA]</scope>
</reference>
<dbReference type="PANTHER" id="PTHR33075:SF7">
    <property type="entry name" value="OS02G0303350 PROTEIN"/>
    <property type="match status" value="1"/>
</dbReference>
<organism evidence="1 2">
    <name type="scientific">Setaria viridis</name>
    <name type="common">Green bristlegrass</name>
    <name type="synonym">Setaria italica subsp. viridis</name>
    <dbReference type="NCBI Taxonomy" id="4556"/>
    <lineage>
        <taxon>Eukaryota</taxon>
        <taxon>Viridiplantae</taxon>
        <taxon>Streptophyta</taxon>
        <taxon>Embryophyta</taxon>
        <taxon>Tracheophyta</taxon>
        <taxon>Spermatophyta</taxon>
        <taxon>Magnoliopsida</taxon>
        <taxon>Liliopsida</taxon>
        <taxon>Poales</taxon>
        <taxon>Poaceae</taxon>
        <taxon>PACMAD clade</taxon>
        <taxon>Panicoideae</taxon>
        <taxon>Panicodae</taxon>
        <taxon>Paniceae</taxon>
        <taxon>Cenchrinae</taxon>
        <taxon>Setaria</taxon>
    </lineage>
</organism>
<accession>A0A4U6V162</accession>
<dbReference type="Gramene" id="TKW22678">
    <property type="protein sequence ID" value="TKW22678"/>
    <property type="gene ID" value="SEVIR_4G244000v2"/>
</dbReference>